<dbReference type="GO" id="GO:0000245">
    <property type="term" value="P:spliceosomal complex assembly"/>
    <property type="evidence" value="ECO:0007669"/>
    <property type="project" value="TreeGrafter"/>
</dbReference>
<dbReference type="EMBL" id="SRMA01024044">
    <property type="protein sequence ID" value="TRZ01770.1"/>
    <property type="molecule type" value="Genomic_DNA"/>
</dbReference>
<feature type="compositionally biased region" description="Low complexity" evidence="1">
    <location>
        <begin position="516"/>
        <end position="527"/>
    </location>
</feature>
<feature type="region of interest" description="Disordered" evidence="1">
    <location>
        <begin position="477"/>
        <end position="994"/>
    </location>
</feature>
<feature type="region of interest" description="Disordered" evidence="1">
    <location>
        <begin position="34"/>
        <end position="54"/>
    </location>
</feature>
<dbReference type="PANTHER" id="PTHR47048:SF1">
    <property type="entry name" value="PROTEIN SCAF11"/>
    <property type="match status" value="1"/>
</dbReference>
<feature type="compositionally biased region" description="Basic and acidic residues" evidence="1">
    <location>
        <begin position="627"/>
        <end position="650"/>
    </location>
</feature>
<gene>
    <name evidence="3" type="ORF">DNTS_025598</name>
</gene>
<dbReference type="Proteomes" id="UP000316079">
    <property type="component" value="Unassembled WGS sequence"/>
</dbReference>
<evidence type="ECO:0000313" key="4">
    <source>
        <dbReference type="Proteomes" id="UP000316079"/>
    </source>
</evidence>
<feature type="compositionally biased region" description="Basic and acidic residues" evidence="1">
    <location>
        <begin position="801"/>
        <end position="829"/>
    </location>
</feature>
<feature type="region of interest" description="Disordered" evidence="1">
    <location>
        <begin position="386"/>
        <end position="431"/>
    </location>
</feature>
<proteinExistence type="predicted"/>
<comment type="caution">
    <text evidence="3">The sequence shown here is derived from an EMBL/GenBank/DDBJ whole genome shotgun (WGS) entry which is preliminary data.</text>
</comment>
<feature type="compositionally biased region" description="Basic and acidic residues" evidence="1">
    <location>
        <begin position="481"/>
        <end position="491"/>
    </location>
</feature>
<evidence type="ECO:0000259" key="2">
    <source>
        <dbReference type="Pfam" id="PF23030"/>
    </source>
</evidence>
<feature type="region of interest" description="Disordered" evidence="1">
    <location>
        <begin position="160"/>
        <end position="350"/>
    </location>
</feature>
<feature type="compositionally biased region" description="Polar residues" evidence="1">
    <location>
        <begin position="615"/>
        <end position="625"/>
    </location>
</feature>
<dbReference type="STRING" id="623744.A0A553RHY0"/>
<feature type="compositionally biased region" description="Basic and acidic residues" evidence="1">
    <location>
        <begin position="191"/>
        <end position="203"/>
    </location>
</feature>
<feature type="compositionally biased region" description="Basic and acidic residues" evidence="1">
    <location>
        <begin position="694"/>
        <end position="707"/>
    </location>
</feature>
<dbReference type="OrthoDB" id="1935339at2759"/>
<name>A0A553RHY0_9TELE</name>
<feature type="compositionally biased region" description="Basic and acidic residues" evidence="1">
    <location>
        <begin position="773"/>
        <end position="782"/>
    </location>
</feature>
<dbReference type="GO" id="GO:0003723">
    <property type="term" value="F:RNA binding"/>
    <property type="evidence" value="ECO:0007669"/>
    <property type="project" value="TreeGrafter"/>
</dbReference>
<feature type="compositionally biased region" description="Low complexity" evidence="1">
    <location>
        <begin position="170"/>
        <end position="180"/>
    </location>
</feature>
<feature type="compositionally biased region" description="Basic and acidic residues" evidence="1">
    <location>
        <begin position="535"/>
        <end position="548"/>
    </location>
</feature>
<organism evidence="3 4">
    <name type="scientific">Danionella cerebrum</name>
    <dbReference type="NCBI Taxonomy" id="2873325"/>
    <lineage>
        <taxon>Eukaryota</taxon>
        <taxon>Metazoa</taxon>
        <taxon>Chordata</taxon>
        <taxon>Craniata</taxon>
        <taxon>Vertebrata</taxon>
        <taxon>Euteleostomi</taxon>
        <taxon>Actinopterygii</taxon>
        <taxon>Neopterygii</taxon>
        <taxon>Teleostei</taxon>
        <taxon>Ostariophysi</taxon>
        <taxon>Cypriniformes</taxon>
        <taxon>Danionidae</taxon>
        <taxon>Danioninae</taxon>
        <taxon>Danionella</taxon>
    </lineage>
</organism>
<feature type="compositionally biased region" description="Acidic residues" evidence="1">
    <location>
        <begin position="249"/>
        <end position="273"/>
    </location>
</feature>
<dbReference type="AlphaFoldDB" id="A0A553RHY0"/>
<feature type="compositionally biased region" description="Basic and acidic residues" evidence="1">
    <location>
        <begin position="274"/>
        <end position="304"/>
    </location>
</feature>
<reference evidence="3 4" key="1">
    <citation type="journal article" date="2019" name="Sci. Data">
        <title>Hybrid genome assembly and annotation of Danionella translucida.</title>
        <authorList>
            <person name="Kadobianskyi M."/>
            <person name="Schulze L."/>
            <person name="Schuelke M."/>
            <person name="Judkewitz B."/>
        </authorList>
    </citation>
    <scope>NUCLEOTIDE SEQUENCE [LARGE SCALE GENOMIC DNA]</scope>
    <source>
        <strain evidence="3 4">Bolton</strain>
    </source>
</reference>
<sequence>MGCCLDSQNICHASVGEVRNGERMQEKRLNPKVTCHRKSTAGDSDPSVDTNRKASGGSCQSLLLSQEFHSSLPGQSAATSGMLGQIMTGTVEVCDDVIHWRRTERKRRLLRTSLPVVSTSEHRVSFHSHLLLSAVSSSLNLLLSEYTVTHGIACAVTCTKGEEKKGSRGSGSKSSVKPSEVAPTRRSSRHSRNETEDSKRSESESTSATRQTRNNNASTSRGQQANNPRSGGKTRGRQKKVKVETHEEVEQEIEVGNPDEDGASEEAESEEKEPEQKDKEAENELKCEKDAEKNMEVDEIEKSPADNGQVSTDAENQGEEMVVLEEVVTKNVVEDEDNQIPSQEDSKHPMETELAALSPVQREDILSNITELNEFPSEIRDVESTLMTEAISEPHADVSNKNEEPESEIVEDDPKKLESTPSPTTDLKLEGDDLKDDFLTEDVTNPPPLQTILDTKTELDVLIDNSQTKDVSVFSPLQEIDETKAEPDTTKDIYQMQESMSSPSSQVIEDTTLEAENSNTSSQETSSLAALQKPETPEQEHETTKDQKSIGIEKQSCEILPSKEIAAPEIKDMTEQSLQDNTDPIPMECDSPASEGNGHTAESMDSKASAEEVGSTVTPAQIANQKPSERKPEGSKESKSSDKRERDGQSRKSRFHSPTSTWSPSRESRGVRSRRSRSRSRERERNSKTQSSSRNREHQDDSRETRRNRSRSRSRDRSRRRRSRSRNRTGHRSPSPERVDHGGQSPRQRDSRGGDGWRGRGGRDFRNSNWRNNSEKPGHFTSRDTFSSDNGNIHETSPEFGRNENPDWVKERTWQDADNRGRDWRREENVGDPSPEPWSRGNWGSGRGRGAHWSSNQQGEPGDNWRQRNSYSGTANNSDSYNRFNDVRGKRKESDGAEAPMDRSGWSSASSWAVRRTLPADVQNYYSRKDRGGGNNNNWNRQEEDQGGPNVPKQADPPPPTEHPAPPTADPVPAQPQPILAPPRPLLPPPMGVMGVMHYPMAPPSLQPRGTAQFAVPAPPVPVQFRPSAPLVPVQSIAVQGLPPPPPPPPLVQSGFTVVQTDNHPPTQVVPIFPPPIKTLFKPMVAKSVSAAPPPPPTGTLSGSSTITPQPSSITLKPSISAPQPSFIAPQPSLLRAQPDSSNKEKASLSGTWFVVLTLLIYFHHKQKLQIQERAINEVKAAIKPYYQKNEINKDEYKEIVRKAVEKVCHSKSGEVNTDKVANLVKAYVDKYKHLRKVKPEKS</sequence>
<keyword evidence="4" id="KW-1185">Reference proteome</keyword>
<feature type="compositionally biased region" description="Polar residues" evidence="1">
    <location>
        <begin position="306"/>
        <end position="315"/>
    </location>
</feature>
<dbReference type="InterPro" id="IPR057031">
    <property type="entry name" value="SFR19-like_C"/>
</dbReference>
<accession>A0A553RHY0</accession>
<feature type="compositionally biased region" description="Basic and acidic residues" evidence="1">
    <location>
        <begin position="885"/>
        <end position="895"/>
    </location>
</feature>
<feature type="compositionally biased region" description="Basic and acidic residues" evidence="1">
    <location>
        <begin position="734"/>
        <end position="766"/>
    </location>
</feature>
<feature type="compositionally biased region" description="Basic and acidic residues" evidence="1">
    <location>
        <begin position="392"/>
        <end position="404"/>
    </location>
</feature>
<evidence type="ECO:0000256" key="1">
    <source>
        <dbReference type="SAM" id="MobiDB-lite"/>
    </source>
</evidence>
<feature type="compositionally biased region" description="Polar residues" evidence="1">
    <location>
        <begin position="783"/>
        <end position="795"/>
    </location>
</feature>
<feature type="compositionally biased region" description="Low complexity" evidence="1">
    <location>
        <begin position="1099"/>
        <end position="1115"/>
    </location>
</feature>
<feature type="compositionally biased region" description="Polar residues" evidence="1">
    <location>
        <begin position="867"/>
        <end position="883"/>
    </location>
</feature>
<dbReference type="Pfam" id="PF23030">
    <property type="entry name" value="SCAF11-like_C"/>
    <property type="match status" value="1"/>
</dbReference>
<protein>
    <recommendedName>
        <fullName evidence="2">SFR19-like C-terminal domain-containing protein</fullName>
    </recommendedName>
</protein>
<feature type="compositionally biased region" description="Pro residues" evidence="1">
    <location>
        <begin position="955"/>
        <end position="991"/>
    </location>
</feature>
<evidence type="ECO:0000313" key="3">
    <source>
        <dbReference type="EMBL" id="TRZ01770.1"/>
    </source>
</evidence>
<dbReference type="PANTHER" id="PTHR47048">
    <property type="entry name" value="PROTEIN SCAF11"/>
    <property type="match status" value="1"/>
</dbReference>
<feature type="compositionally biased region" description="Basic residues" evidence="1">
    <location>
        <begin position="708"/>
        <end position="731"/>
    </location>
</feature>
<feature type="compositionally biased region" description="Low complexity" evidence="1">
    <location>
        <begin position="495"/>
        <end position="506"/>
    </location>
</feature>
<feature type="compositionally biased region" description="Polar residues" evidence="1">
    <location>
        <begin position="204"/>
        <end position="229"/>
    </location>
</feature>
<feature type="region of interest" description="Disordered" evidence="1">
    <location>
        <begin position="1088"/>
        <end position="1121"/>
    </location>
</feature>
<feature type="domain" description="SFR19-like C-terminal" evidence="2">
    <location>
        <begin position="1167"/>
        <end position="1242"/>
    </location>
</feature>